<dbReference type="GO" id="GO:0006879">
    <property type="term" value="P:intracellular iron ion homeostasis"/>
    <property type="evidence" value="ECO:0007669"/>
    <property type="project" value="TreeGrafter"/>
</dbReference>
<dbReference type="AlphaFoldDB" id="A0A1G4JPN9"/>
<evidence type="ECO:0000256" key="12">
    <source>
        <dbReference type="ARBA" id="ARBA00022982"/>
    </source>
</evidence>
<evidence type="ECO:0000256" key="19">
    <source>
        <dbReference type="SAM" id="Phobius"/>
    </source>
</evidence>
<evidence type="ECO:0000256" key="14">
    <source>
        <dbReference type="ARBA" id="ARBA00023002"/>
    </source>
</evidence>
<dbReference type="PANTHER" id="PTHR32361:SF25">
    <property type="entry name" value="FERRIC_CUPRIC REDUCTASE TRANSMEMBRANE COMPONENT 1"/>
    <property type="match status" value="1"/>
</dbReference>
<keyword evidence="23" id="KW-1185">Reference proteome</keyword>
<evidence type="ECO:0000313" key="22">
    <source>
        <dbReference type="EMBL" id="SCU92731.1"/>
    </source>
</evidence>
<feature type="transmembrane region" description="Helical" evidence="19">
    <location>
        <begin position="341"/>
        <end position="359"/>
    </location>
</feature>
<gene>
    <name evidence="22" type="ORF">LAMI_0E11782G</name>
</gene>
<dbReference type="InterPro" id="IPR051410">
    <property type="entry name" value="Ferric/Cupric_Reductase"/>
</dbReference>
<keyword evidence="8" id="KW-0285">Flavoprotein</keyword>
<keyword evidence="6" id="KW-1003">Cell membrane</keyword>
<dbReference type="GO" id="GO:0006826">
    <property type="term" value="P:iron ion transport"/>
    <property type="evidence" value="ECO:0007669"/>
    <property type="project" value="TreeGrafter"/>
</dbReference>
<evidence type="ECO:0000256" key="1">
    <source>
        <dbReference type="ARBA" id="ARBA00001974"/>
    </source>
</evidence>
<dbReference type="SFLD" id="SFLDG01168">
    <property type="entry name" value="Ferric_reductase_subgroup_(FRE"/>
    <property type="match status" value="1"/>
</dbReference>
<keyword evidence="7" id="KW-0349">Heme</keyword>
<feature type="transmembrane region" description="Helical" evidence="19">
    <location>
        <begin position="221"/>
        <end position="241"/>
    </location>
</feature>
<evidence type="ECO:0000256" key="10">
    <source>
        <dbReference type="ARBA" id="ARBA00022827"/>
    </source>
</evidence>
<keyword evidence="11" id="KW-0521">NADP</keyword>
<protein>
    <recommendedName>
        <fullName evidence="4">ferric-chelate reductase (NADPH)</fullName>
        <ecNumber evidence="4">1.16.1.9</ecNumber>
    </recommendedName>
</protein>
<keyword evidence="20" id="KW-0732">Signal</keyword>
<reference evidence="22 23" key="1">
    <citation type="submission" date="2016-03" db="EMBL/GenBank/DDBJ databases">
        <authorList>
            <person name="Devillers H."/>
        </authorList>
    </citation>
    <scope>NUCLEOTIDE SEQUENCE [LARGE SCALE GENOMIC DNA]</scope>
    <source>
        <strain evidence="22">CBS 11717</strain>
    </source>
</reference>
<keyword evidence="10" id="KW-0274">FAD</keyword>
<name>A0A1G4JPN9_9SACH</name>
<keyword evidence="5" id="KW-0813">Transport</keyword>
<evidence type="ECO:0000256" key="18">
    <source>
        <dbReference type="ARBA" id="ARBA00048483"/>
    </source>
</evidence>
<feature type="transmembrane region" description="Helical" evidence="19">
    <location>
        <begin position="303"/>
        <end position="321"/>
    </location>
</feature>
<comment type="cofactor">
    <cofactor evidence="1">
        <name>FAD</name>
        <dbReference type="ChEBI" id="CHEBI:57692"/>
    </cofactor>
</comment>
<evidence type="ECO:0000256" key="9">
    <source>
        <dbReference type="ARBA" id="ARBA00022692"/>
    </source>
</evidence>
<dbReference type="Pfam" id="PF08022">
    <property type="entry name" value="FAD_binding_8"/>
    <property type="match status" value="1"/>
</dbReference>
<evidence type="ECO:0000256" key="7">
    <source>
        <dbReference type="ARBA" id="ARBA00022617"/>
    </source>
</evidence>
<dbReference type="GO" id="GO:0015677">
    <property type="term" value="P:copper ion import"/>
    <property type="evidence" value="ECO:0007669"/>
    <property type="project" value="TreeGrafter"/>
</dbReference>
<dbReference type="SFLD" id="SFLDS00052">
    <property type="entry name" value="Ferric_Reductase_Domain"/>
    <property type="match status" value="1"/>
</dbReference>
<feature type="chain" id="PRO_5009236124" description="ferric-chelate reductase (NADPH)" evidence="20">
    <location>
        <begin position="17"/>
        <end position="687"/>
    </location>
</feature>
<feature type="signal peptide" evidence="20">
    <location>
        <begin position="1"/>
        <end position="16"/>
    </location>
</feature>
<keyword evidence="13 19" id="KW-1133">Transmembrane helix</keyword>
<evidence type="ECO:0000256" key="20">
    <source>
        <dbReference type="SAM" id="SignalP"/>
    </source>
</evidence>
<feature type="domain" description="FAD-binding FR-type" evidence="21">
    <location>
        <begin position="403"/>
        <end position="526"/>
    </location>
</feature>
<dbReference type="Pfam" id="PF08030">
    <property type="entry name" value="NAD_binding_6"/>
    <property type="match status" value="1"/>
</dbReference>
<evidence type="ECO:0000256" key="4">
    <source>
        <dbReference type="ARBA" id="ARBA00012668"/>
    </source>
</evidence>
<dbReference type="Proteomes" id="UP000191024">
    <property type="component" value="Chromosome E"/>
</dbReference>
<keyword evidence="7" id="KW-0479">Metal-binding</keyword>
<evidence type="ECO:0000256" key="11">
    <source>
        <dbReference type="ARBA" id="ARBA00022857"/>
    </source>
</evidence>
<dbReference type="SUPFAM" id="SSF52343">
    <property type="entry name" value="Ferredoxin reductase-like, C-terminal NADP-linked domain"/>
    <property type="match status" value="1"/>
</dbReference>
<organism evidence="22 23">
    <name type="scientific">Lachancea mirantina</name>
    <dbReference type="NCBI Taxonomy" id="1230905"/>
    <lineage>
        <taxon>Eukaryota</taxon>
        <taxon>Fungi</taxon>
        <taxon>Dikarya</taxon>
        <taxon>Ascomycota</taxon>
        <taxon>Saccharomycotina</taxon>
        <taxon>Saccharomycetes</taxon>
        <taxon>Saccharomycetales</taxon>
        <taxon>Saccharomycetaceae</taxon>
        <taxon>Lachancea</taxon>
    </lineage>
</organism>
<evidence type="ECO:0000313" key="23">
    <source>
        <dbReference type="Proteomes" id="UP000191024"/>
    </source>
</evidence>
<proteinExistence type="inferred from homology"/>
<comment type="subcellular location">
    <subcellularLocation>
        <location evidence="2">Cell membrane</location>
        <topology evidence="2">Multi-pass membrane protein</topology>
    </subcellularLocation>
</comment>
<evidence type="ECO:0000256" key="3">
    <source>
        <dbReference type="ARBA" id="ARBA00006278"/>
    </source>
</evidence>
<keyword evidence="12" id="KW-0249">Electron transport</keyword>
<evidence type="ECO:0000256" key="17">
    <source>
        <dbReference type="ARBA" id="ARBA00023136"/>
    </source>
</evidence>
<feature type="transmembrane region" description="Helical" evidence="19">
    <location>
        <begin position="261"/>
        <end position="282"/>
    </location>
</feature>
<dbReference type="EC" id="1.16.1.9" evidence="4"/>
<dbReference type="InterPro" id="IPR013130">
    <property type="entry name" value="Fe3_Rdtase_TM_dom"/>
</dbReference>
<dbReference type="SUPFAM" id="SSF63380">
    <property type="entry name" value="Riboflavin synthase domain-like"/>
    <property type="match status" value="1"/>
</dbReference>
<accession>A0A1G4JPN9</accession>
<dbReference type="GO" id="GO:0005886">
    <property type="term" value="C:plasma membrane"/>
    <property type="evidence" value="ECO:0007669"/>
    <property type="project" value="UniProtKB-SubCell"/>
</dbReference>
<dbReference type="PANTHER" id="PTHR32361">
    <property type="entry name" value="FERRIC/CUPRIC REDUCTASE TRANSMEMBRANE COMPONENT"/>
    <property type="match status" value="1"/>
</dbReference>
<evidence type="ECO:0000259" key="21">
    <source>
        <dbReference type="PROSITE" id="PS51384"/>
    </source>
</evidence>
<evidence type="ECO:0000256" key="5">
    <source>
        <dbReference type="ARBA" id="ARBA00022448"/>
    </source>
</evidence>
<keyword evidence="16" id="KW-0406">Ion transport</keyword>
<keyword evidence="14" id="KW-0560">Oxidoreductase</keyword>
<comment type="similarity">
    <text evidence="3">Belongs to the ferric reductase (FRE) family.</text>
</comment>
<keyword evidence="17 19" id="KW-0472">Membrane</keyword>
<dbReference type="InterPro" id="IPR013121">
    <property type="entry name" value="Fe_red_NAD-bd_6"/>
</dbReference>
<sequence>MKFVLAVALLVSAARALVLVDSTLASACIYYELKYDWGCKSHGNGMAAYKCRCGNVNWLGTITNCIVSNSKQKHLVDHALKHVATRCRQKGDFHYTLEDMWGFYENGTQFRRDPTKADLTTPVMTTLNVNQTQFDWYYRKFKDMGFAVQRSQWFGWGLVFYWAAVIGFATALNLNEKFFGFKLIGNRFSTSLVSPSFLQPYSRKIAAIAYRILPSPYPNRLQVIAVAIFIVQTIITAGVGYNVKLPHPYLKTQWFLNIDMLSYRVDMMAISLLPVIFFFGIRNNPFIPLTGLSCSSFNYFHKWCAYVCAILSFIHSILWTVDSMRDGGYRVWWMDSYWQHGIAAMVFLSLLAIHSFKVFRDQIYEIFLALHKIMSIFFIITMYYHLKDMGWLGWIWSMVGILAFDRIARIIRIGLSGGLQQATITDCGDGIIKLSLIKPKYFAYIPGSFSYIYFMSPHDPWYHTFQSHPFTLLSEPKETSNDRLMMYFKAKKGITNHLLNKILISGKESVNVRILLEGPYGGDMLPQKVHTERKVVGVAAGLGITAVYAQSLRLINSQKTQTANRLYWIVRDLRDIDWFSEELKFLQSKSFEISVLCTCSREFDQESSSLDSDIKFMGSLDIQMLYKRPDLAQLVKDELVSASKVSEEVTFVICGPASFNTSFREIYHEETKATSIGVSLKEESFTW</sequence>
<dbReference type="InterPro" id="IPR017927">
    <property type="entry name" value="FAD-bd_FR_type"/>
</dbReference>
<evidence type="ECO:0000256" key="13">
    <source>
        <dbReference type="ARBA" id="ARBA00022989"/>
    </source>
</evidence>
<feature type="transmembrane region" description="Helical" evidence="19">
    <location>
        <begin position="153"/>
        <end position="174"/>
    </location>
</feature>
<dbReference type="GO" id="GO:0052851">
    <property type="term" value="F:ferric-chelate reductase (NADPH) activity"/>
    <property type="evidence" value="ECO:0007669"/>
    <property type="project" value="UniProtKB-EC"/>
</dbReference>
<comment type="catalytic activity">
    <reaction evidence="18">
        <text>2 a Fe(II)-siderophore + NADP(+) + H(+) = 2 a Fe(III)-siderophore + NADPH</text>
        <dbReference type="Rhea" id="RHEA:28795"/>
        <dbReference type="Rhea" id="RHEA-COMP:11342"/>
        <dbReference type="Rhea" id="RHEA-COMP:11344"/>
        <dbReference type="ChEBI" id="CHEBI:15378"/>
        <dbReference type="ChEBI" id="CHEBI:29033"/>
        <dbReference type="ChEBI" id="CHEBI:29034"/>
        <dbReference type="ChEBI" id="CHEBI:57783"/>
        <dbReference type="ChEBI" id="CHEBI:58349"/>
        <dbReference type="EC" id="1.16.1.9"/>
    </reaction>
</comment>
<evidence type="ECO:0000256" key="15">
    <source>
        <dbReference type="ARBA" id="ARBA00023004"/>
    </source>
</evidence>
<evidence type="ECO:0000256" key="16">
    <source>
        <dbReference type="ARBA" id="ARBA00023065"/>
    </source>
</evidence>
<dbReference type="InterPro" id="IPR017938">
    <property type="entry name" value="Riboflavin_synthase-like_b-brl"/>
</dbReference>
<evidence type="ECO:0000256" key="6">
    <source>
        <dbReference type="ARBA" id="ARBA00022475"/>
    </source>
</evidence>
<keyword evidence="15" id="KW-0408">Iron</keyword>
<dbReference type="OrthoDB" id="167398at2759"/>
<dbReference type="InterPro" id="IPR039261">
    <property type="entry name" value="FNR_nucleotide-bd"/>
</dbReference>
<dbReference type="EMBL" id="LT598465">
    <property type="protein sequence ID" value="SCU92731.1"/>
    <property type="molecule type" value="Genomic_DNA"/>
</dbReference>
<evidence type="ECO:0000256" key="2">
    <source>
        <dbReference type="ARBA" id="ARBA00004651"/>
    </source>
</evidence>
<dbReference type="PROSITE" id="PS51384">
    <property type="entry name" value="FAD_FR"/>
    <property type="match status" value="1"/>
</dbReference>
<dbReference type="CDD" id="cd06186">
    <property type="entry name" value="NOX_Duox_like_FAD_NADP"/>
    <property type="match status" value="1"/>
</dbReference>
<dbReference type="Pfam" id="PF01794">
    <property type="entry name" value="Ferric_reduct"/>
    <property type="match status" value="1"/>
</dbReference>
<dbReference type="Gene3D" id="3.40.50.80">
    <property type="entry name" value="Nucleotide-binding domain of ferredoxin-NADP reductase (FNR) module"/>
    <property type="match status" value="1"/>
</dbReference>
<dbReference type="InterPro" id="IPR013112">
    <property type="entry name" value="FAD-bd_8"/>
</dbReference>
<keyword evidence="9 19" id="KW-0812">Transmembrane</keyword>
<feature type="transmembrane region" description="Helical" evidence="19">
    <location>
        <begin position="366"/>
        <end position="385"/>
    </location>
</feature>
<evidence type="ECO:0000256" key="8">
    <source>
        <dbReference type="ARBA" id="ARBA00022630"/>
    </source>
</evidence>